<evidence type="ECO:0000313" key="4">
    <source>
        <dbReference type="EnsemblProtists" id="EOD15569"/>
    </source>
</evidence>
<sequence>MASHRIGARVAGLSPAQLCAIIEAQAGASDAALRVADEHATRLVEQPEWVLSEVLLSPDLVPHILAQLPTKEHAIKGTCRAWRRGWKETLKKRERPRLTARVRRRAGRGIGIGVSRGQFHATHRTTMDAIEEDAAAAEATAAASRERDLRRLARAGALGEIQELIGQRVNVDAADSKGTTALMNCAEAEGQSGVAVLLGAGADLSIQSEMGQTALMWAARHGKASLVETLLVAHADPHVYCHKGRFRAIDYARFLGHAAVLEAFNEPDWVGWLPPPLRATAVHAVRMVPVGSRIWGNPMLLSALVVAALRLGLHWAFGLLSERATAS</sequence>
<dbReference type="PaxDb" id="2903-EOD15569"/>
<accession>A0A0D3IWD4</accession>
<evidence type="ECO:0000256" key="1">
    <source>
        <dbReference type="ARBA" id="ARBA00022737"/>
    </source>
</evidence>
<name>A0A0D3IWD4_EMIH1</name>
<dbReference type="PANTHER" id="PTHR24189:SF50">
    <property type="entry name" value="ANKYRIN REPEAT AND SOCS BOX PROTEIN 2"/>
    <property type="match status" value="1"/>
</dbReference>
<dbReference type="Gene3D" id="1.25.40.20">
    <property type="entry name" value="Ankyrin repeat-containing domain"/>
    <property type="match status" value="1"/>
</dbReference>
<evidence type="ECO:0000256" key="3">
    <source>
        <dbReference type="PROSITE-ProRule" id="PRU00023"/>
    </source>
</evidence>
<dbReference type="InterPro" id="IPR002110">
    <property type="entry name" value="Ankyrin_rpt"/>
</dbReference>
<dbReference type="AlphaFoldDB" id="A0A0D3IWD4"/>
<keyword evidence="2 3" id="KW-0040">ANK repeat</keyword>
<dbReference type="PANTHER" id="PTHR24189">
    <property type="entry name" value="MYOTROPHIN"/>
    <property type="match status" value="1"/>
</dbReference>
<dbReference type="SUPFAM" id="SSF48403">
    <property type="entry name" value="Ankyrin repeat"/>
    <property type="match status" value="1"/>
</dbReference>
<evidence type="ECO:0008006" key="6">
    <source>
        <dbReference type="Google" id="ProtNLM"/>
    </source>
</evidence>
<feature type="repeat" description="ANK" evidence="3">
    <location>
        <begin position="210"/>
        <end position="242"/>
    </location>
</feature>
<keyword evidence="1" id="KW-0677">Repeat</keyword>
<protein>
    <recommendedName>
        <fullName evidence="6">F-box domain-containing protein</fullName>
    </recommendedName>
</protein>
<reference evidence="5" key="1">
    <citation type="journal article" date="2013" name="Nature">
        <title>Pan genome of the phytoplankton Emiliania underpins its global distribution.</title>
        <authorList>
            <person name="Read B.A."/>
            <person name="Kegel J."/>
            <person name="Klute M.J."/>
            <person name="Kuo A."/>
            <person name="Lefebvre S.C."/>
            <person name="Maumus F."/>
            <person name="Mayer C."/>
            <person name="Miller J."/>
            <person name="Monier A."/>
            <person name="Salamov A."/>
            <person name="Young J."/>
            <person name="Aguilar M."/>
            <person name="Claverie J.M."/>
            <person name="Frickenhaus S."/>
            <person name="Gonzalez K."/>
            <person name="Herman E.K."/>
            <person name="Lin Y.C."/>
            <person name="Napier J."/>
            <person name="Ogata H."/>
            <person name="Sarno A.F."/>
            <person name="Shmutz J."/>
            <person name="Schroeder D."/>
            <person name="de Vargas C."/>
            <person name="Verret F."/>
            <person name="von Dassow P."/>
            <person name="Valentin K."/>
            <person name="Van de Peer Y."/>
            <person name="Wheeler G."/>
            <person name="Dacks J.B."/>
            <person name="Delwiche C.F."/>
            <person name="Dyhrman S.T."/>
            <person name="Glockner G."/>
            <person name="John U."/>
            <person name="Richards T."/>
            <person name="Worden A.Z."/>
            <person name="Zhang X."/>
            <person name="Grigoriev I.V."/>
            <person name="Allen A.E."/>
            <person name="Bidle K."/>
            <person name="Borodovsky M."/>
            <person name="Bowler C."/>
            <person name="Brownlee C."/>
            <person name="Cock J.M."/>
            <person name="Elias M."/>
            <person name="Gladyshev V.N."/>
            <person name="Groth M."/>
            <person name="Guda C."/>
            <person name="Hadaegh A."/>
            <person name="Iglesias-Rodriguez M.D."/>
            <person name="Jenkins J."/>
            <person name="Jones B.M."/>
            <person name="Lawson T."/>
            <person name="Leese F."/>
            <person name="Lindquist E."/>
            <person name="Lobanov A."/>
            <person name="Lomsadze A."/>
            <person name="Malik S.B."/>
            <person name="Marsh M.E."/>
            <person name="Mackinder L."/>
            <person name="Mock T."/>
            <person name="Mueller-Roeber B."/>
            <person name="Pagarete A."/>
            <person name="Parker M."/>
            <person name="Probert I."/>
            <person name="Quesneville H."/>
            <person name="Raines C."/>
            <person name="Rensing S.A."/>
            <person name="Riano-Pachon D.M."/>
            <person name="Richier S."/>
            <person name="Rokitta S."/>
            <person name="Shiraiwa Y."/>
            <person name="Soanes D.M."/>
            <person name="van der Giezen M."/>
            <person name="Wahlund T.M."/>
            <person name="Williams B."/>
            <person name="Wilson W."/>
            <person name="Wolfe G."/>
            <person name="Wurch L.L."/>
        </authorList>
    </citation>
    <scope>NUCLEOTIDE SEQUENCE</scope>
</reference>
<dbReference type="Pfam" id="PF12796">
    <property type="entry name" value="Ank_2"/>
    <property type="match status" value="1"/>
</dbReference>
<dbReference type="InterPro" id="IPR036770">
    <property type="entry name" value="Ankyrin_rpt-contain_sf"/>
</dbReference>
<reference evidence="4" key="2">
    <citation type="submission" date="2024-10" db="UniProtKB">
        <authorList>
            <consortium name="EnsemblProtists"/>
        </authorList>
    </citation>
    <scope>IDENTIFICATION</scope>
</reference>
<dbReference type="KEGG" id="ehx:EMIHUDRAFT_245694"/>
<dbReference type="STRING" id="2903.R1E3R2"/>
<evidence type="ECO:0000256" key="2">
    <source>
        <dbReference type="ARBA" id="ARBA00023043"/>
    </source>
</evidence>
<dbReference type="HOGENOM" id="CLU_851084_0_0_1"/>
<organism evidence="4 5">
    <name type="scientific">Emiliania huxleyi (strain CCMP1516)</name>
    <dbReference type="NCBI Taxonomy" id="280463"/>
    <lineage>
        <taxon>Eukaryota</taxon>
        <taxon>Haptista</taxon>
        <taxon>Haptophyta</taxon>
        <taxon>Prymnesiophyceae</taxon>
        <taxon>Isochrysidales</taxon>
        <taxon>Noelaerhabdaceae</taxon>
        <taxon>Emiliania</taxon>
    </lineage>
</organism>
<dbReference type="RefSeq" id="XP_005767998.1">
    <property type="nucleotide sequence ID" value="XM_005767941.1"/>
</dbReference>
<dbReference type="GeneID" id="17261718"/>
<dbReference type="PROSITE" id="PS50088">
    <property type="entry name" value="ANK_REPEAT"/>
    <property type="match status" value="1"/>
</dbReference>
<proteinExistence type="predicted"/>
<dbReference type="Proteomes" id="UP000013827">
    <property type="component" value="Unassembled WGS sequence"/>
</dbReference>
<keyword evidence="5" id="KW-1185">Reference proteome</keyword>
<dbReference type="SMART" id="SM00248">
    <property type="entry name" value="ANK"/>
    <property type="match status" value="2"/>
</dbReference>
<dbReference type="InterPro" id="IPR050745">
    <property type="entry name" value="Multifunctional_regulatory"/>
</dbReference>
<dbReference type="EnsemblProtists" id="EOD15569">
    <property type="protein sequence ID" value="EOD15569"/>
    <property type="gene ID" value="EMIHUDRAFT_245694"/>
</dbReference>
<evidence type="ECO:0000313" key="5">
    <source>
        <dbReference type="Proteomes" id="UP000013827"/>
    </source>
</evidence>